<dbReference type="InterPro" id="IPR019734">
    <property type="entry name" value="TPR_rpt"/>
</dbReference>
<dbReference type="InterPro" id="IPR056681">
    <property type="entry name" value="DUF7779"/>
</dbReference>
<sequence>MIQLEKQDSSGDLSSSSRTRNDGSSRSMGLSTEVGQLLDLQNATDLSQRSPLWRRAWEKYAASLGPKERDAIFNIISSGNVAALSGNDIAQLLGPLRSRYDSSKFEKCRMVIGPVVSRLKAFASIVDVFVQSNPDVSALIWGSVKTLLLTVVQNQSAIDLVAEGLDKISFDLPLFDRWARHFPETEFSELHETLTGVYCHIIGFCVDVISVLNKPPLVNSFRVTLPEILKRRLESMREQIRRLKLQFDTESYENLNTGIQKLLNDGHLKSSNLPTKPIYHVPAYKIPRYFPRQELETNLRDIMSQSLTNDDFNSLCVHGPHGSGKTQLVLEVLRGVRAKFKSSSVLWFQASSMEKVEKEFSRVGEKLGIPVTSNEGGSVIDIVLNWLCGADQPWILVFDNANDHSVLDEVWPNNAPKGLIIAITNDPVAMSSRTASSVHVPLYTLNEGADFLAFHLDKMVGDQARDSEKYPSYCTISKTLGALPLSLSIAANFMSTANCDAEEFIEILKDSPSQLFDASSANPGYNRTIEDILRMSFSGLKAADERLLDILAFFDSDSIPLAMLKSPVLSGYTEYAFMGTPRFRFAYRNLRSRSLIHQNQNSVCFHPFFQEAIITKIQSDKARYQRAFEASLELLLSKFPRHTFSKRRDVESWKLCETYIEHVKFLDRRCPDDKLSNELSLRMARINYQAAWFFFERGRIQRGISTISRSRSFLSEDQPDHLVLLADTYWMQGRFYNQCNQPHRSEPFFAAAIKHAEKAVSLGLLSPSAPASHPFREADPSTQGEMVAMSYTNLGSCLLWEGSLEEAEERLHKVLHLFDRRLECSQYAMANVHLAQGRVQAALDLHREVLNRFMERSGYDHTDAAHSCHKVGVLHHKLGEYDQALVFLSKALDIYETQGRHCDMRPAKARTLWYLSMVMEEFGDEDKSKEMRAEADKLLQEVDVYKDPNQRDVSKMYDELVFFWYR</sequence>
<dbReference type="SMART" id="SM00382">
    <property type="entry name" value="AAA"/>
    <property type="match status" value="1"/>
</dbReference>
<dbReference type="SUPFAM" id="SSF48452">
    <property type="entry name" value="TPR-like"/>
    <property type="match status" value="2"/>
</dbReference>
<evidence type="ECO:0000256" key="3">
    <source>
        <dbReference type="PROSITE-ProRule" id="PRU00339"/>
    </source>
</evidence>
<dbReference type="Pfam" id="PF24809">
    <property type="entry name" value="DUF7708"/>
    <property type="match status" value="1"/>
</dbReference>
<dbReference type="Proteomes" id="UP001174934">
    <property type="component" value="Unassembled WGS sequence"/>
</dbReference>
<keyword evidence="7" id="KW-1185">Reference proteome</keyword>
<dbReference type="Gene3D" id="1.25.40.10">
    <property type="entry name" value="Tetratricopeptide repeat domain"/>
    <property type="match status" value="1"/>
</dbReference>
<feature type="region of interest" description="Disordered" evidence="4">
    <location>
        <begin position="1"/>
        <end position="29"/>
    </location>
</feature>
<proteinExistence type="predicted"/>
<dbReference type="SUPFAM" id="SSF52540">
    <property type="entry name" value="P-loop containing nucleoside triphosphate hydrolases"/>
    <property type="match status" value="1"/>
</dbReference>
<evidence type="ECO:0000256" key="1">
    <source>
        <dbReference type="ARBA" id="ARBA00022737"/>
    </source>
</evidence>
<feature type="domain" description="AAA+ ATPase" evidence="5">
    <location>
        <begin position="311"/>
        <end position="444"/>
    </location>
</feature>
<dbReference type="InterPro" id="IPR011990">
    <property type="entry name" value="TPR-like_helical_dom_sf"/>
</dbReference>
<dbReference type="PANTHER" id="PTHR45641">
    <property type="entry name" value="TETRATRICOPEPTIDE REPEAT PROTEIN (AFU_ORTHOLOGUE AFUA_6G03870)"/>
    <property type="match status" value="1"/>
</dbReference>
<dbReference type="GO" id="GO:0043531">
    <property type="term" value="F:ADP binding"/>
    <property type="evidence" value="ECO:0007669"/>
    <property type="project" value="InterPro"/>
</dbReference>
<dbReference type="SMART" id="SM00028">
    <property type="entry name" value="TPR"/>
    <property type="match status" value="4"/>
</dbReference>
<keyword evidence="1" id="KW-0677">Repeat</keyword>
<comment type="caution">
    <text evidence="6">The sequence shown here is derived from an EMBL/GenBank/DDBJ whole genome shotgun (WGS) entry which is preliminary data.</text>
</comment>
<evidence type="ECO:0000256" key="2">
    <source>
        <dbReference type="ARBA" id="ARBA00022803"/>
    </source>
</evidence>
<evidence type="ECO:0000313" key="7">
    <source>
        <dbReference type="Proteomes" id="UP001174934"/>
    </source>
</evidence>
<dbReference type="EMBL" id="JAULSR010000003">
    <property type="protein sequence ID" value="KAK0625098.1"/>
    <property type="molecule type" value="Genomic_DNA"/>
</dbReference>
<dbReference type="InterPro" id="IPR056125">
    <property type="entry name" value="DUF7708"/>
</dbReference>
<evidence type="ECO:0000259" key="5">
    <source>
        <dbReference type="SMART" id="SM00382"/>
    </source>
</evidence>
<evidence type="ECO:0000256" key="4">
    <source>
        <dbReference type="SAM" id="MobiDB-lite"/>
    </source>
</evidence>
<dbReference type="Gene3D" id="3.40.50.300">
    <property type="entry name" value="P-loop containing nucleotide triphosphate hydrolases"/>
    <property type="match status" value="1"/>
</dbReference>
<feature type="repeat" description="TPR" evidence="3">
    <location>
        <begin position="865"/>
        <end position="898"/>
    </location>
</feature>
<name>A0AA39X0P0_9PEZI</name>
<feature type="compositionally biased region" description="Low complexity" evidence="4">
    <location>
        <begin position="10"/>
        <end position="27"/>
    </location>
</feature>
<accession>A0AA39X0P0</accession>
<dbReference type="Pfam" id="PF25000">
    <property type="entry name" value="DUF7779"/>
    <property type="match status" value="1"/>
</dbReference>
<dbReference type="InterPro" id="IPR003593">
    <property type="entry name" value="AAA+_ATPase"/>
</dbReference>
<dbReference type="Pfam" id="PF13424">
    <property type="entry name" value="TPR_12"/>
    <property type="match status" value="1"/>
</dbReference>
<dbReference type="PROSITE" id="PS50005">
    <property type="entry name" value="TPR"/>
    <property type="match status" value="1"/>
</dbReference>
<reference evidence="6" key="1">
    <citation type="submission" date="2023-06" db="EMBL/GenBank/DDBJ databases">
        <title>Genome-scale phylogeny and comparative genomics of the fungal order Sordariales.</title>
        <authorList>
            <consortium name="Lawrence Berkeley National Laboratory"/>
            <person name="Hensen N."/>
            <person name="Bonometti L."/>
            <person name="Westerberg I."/>
            <person name="Brannstrom I.O."/>
            <person name="Guillou S."/>
            <person name="Cros-Aarteil S."/>
            <person name="Calhoun S."/>
            <person name="Haridas S."/>
            <person name="Kuo A."/>
            <person name="Mondo S."/>
            <person name="Pangilinan J."/>
            <person name="Riley R."/>
            <person name="LaButti K."/>
            <person name="Andreopoulos B."/>
            <person name="Lipzen A."/>
            <person name="Chen C."/>
            <person name="Yanf M."/>
            <person name="Daum C."/>
            <person name="Ng V."/>
            <person name="Clum A."/>
            <person name="Steindorff A."/>
            <person name="Ohm R."/>
            <person name="Martin F."/>
            <person name="Silar P."/>
            <person name="Natvig D."/>
            <person name="Lalanne C."/>
            <person name="Gautier V."/>
            <person name="Ament-velasquez S.L."/>
            <person name="Kruys A."/>
            <person name="Hutchinson M.I."/>
            <person name="Powell A.J."/>
            <person name="Barry K."/>
            <person name="Miller A.N."/>
            <person name="Grigoriev I.V."/>
            <person name="Debuchy R."/>
            <person name="Gladieux P."/>
            <person name="Thoren M.H."/>
            <person name="Johannesson H."/>
        </authorList>
    </citation>
    <scope>NUCLEOTIDE SEQUENCE</scope>
    <source>
        <strain evidence="6">SMH3391-2</strain>
    </source>
</reference>
<keyword evidence="2 3" id="KW-0802">TPR repeat</keyword>
<dbReference type="InterPro" id="IPR027417">
    <property type="entry name" value="P-loop_NTPase"/>
</dbReference>
<organism evidence="6 7">
    <name type="scientific">Bombardia bombarda</name>
    <dbReference type="NCBI Taxonomy" id="252184"/>
    <lineage>
        <taxon>Eukaryota</taxon>
        <taxon>Fungi</taxon>
        <taxon>Dikarya</taxon>
        <taxon>Ascomycota</taxon>
        <taxon>Pezizomycotina</taxon>
        <taxon>Sordariomycetes</taxon>
        <taxon>Sordariomycetidae</taxon>
        <taxon>Sordariales</taxon>
        <taxon>Lasiosphaeriaceae</taxon>
        <taxon>Bombardia</taxon>
    </lineage>
</organism>
<protein>
    <recommendedName>
        <fullName evidence="5">AAA+ ATPase domain-containing protein</fullName>
    </recommendedName>
</protein>
<dbReference type="AlphaFoldDB" id="A0AA39X0P0"/>
<evidence type="ECO:0000313" key="6">
    <source>
        <dbReference type="EMBL" id="KAK0625098.1"/>
    </source>
</evidence>
<gene>
    <name evidence="6" type="ORF">B0T17DRAFT_617234</name>
</gene>